<comment type="caution">
    <text evidence="1">The sequence shown here is derived from an EMBL/GenBank/DDBJ whole genome shotgun (WGS) entry which is preliminary data.</text>
</comment>
<accession>X1MXV8</accession>
<evidence type="ECO:0000313" key="1">
    <source>
        <dbReference type="EMBL" id="GAI22876.1"/>
    </source>
</evidence>
<organism evidence="1">
    <name type="scientific">marine sediment metagenome</name>
    <dbReference type="NCBI Taxonomy" id="412755"/>
    <lineage>
        <taxon>unclassified sequences</taxon>
        <taxon>metagenomes</taxon>
        <taxon>ecological metagenomes</taxon>
    </lineage>
</organism>
<sequence length="114" mass="13196">MSLEAEIVKAIDDEYQETQNKQFLTQVISKRLNEIRSENEQISDRAVSNRIKRLGFDKIRFKNGRMGFRIKDERLGSLKTNYKITRGTEASEASEASGIFEVSLALKKEDDFFK</sequence>
<protein>
    <submittedName>
        <fullName evidence="1">Uncharacterized protein</fullName>
    </submittedName>
</protein>
<dbReference type="EMBL" id="BARV01018723">
    <property type="protein sequence ID" value="GAI22876.1"/>
    <property type="molecule type" value="Genomic_DNA"/>
</dbReference>
<gene>
    <name evidence="1" type="ORF">S06H3_31597</name>
</gene>
<dbReference type="AlphaFoldDB" id="X1MXV8"/>
<proteinExistence type="predicted"/>
<reference evidence="1" key="1">
    <citation type="journal article" date="2014" name="Front. Microbiol.">
        <title>High frequency of phylogenetically diverse reductive dehalogenase-homologous genes in deep subseafloor sedimentary metagenomes.</title>
        <authorList>
            <person name="Kawai M."/>
            <person name="Futagami T."/>
            <person name="Toyoda A."/>
            <person name="Takaki Y."/>
            <person name="Nishi S."/>
            <person name="Hori S."/>
            <person name="Arai W."/>
            <person name="Tsubouchi T."/>
            <person name="Morono Y."/>
            <person name="Uchiyama I."/>
            <person name="Ito T."/>
            <person name="Fujiyama A."/>
            <person name="Inagaki F."/>
            <person name="Takami H."/>
        </authorList>
    </citation>
    <scope>NUCLEOTIDE SEQUENCE</scope>
    <source>
        <strain evidence="1">Expedition CK06-06</strain>
    </source>
</reference>
<name>X1MXV8_9ZZZZ</name>